<dbReference type="InterPro" id="IPR038576">
    <property type="entry name" value="Methyltransf_Zn-bd_dom_put_sf"/>
</dbReference>
<dbReference type="Pfam" id="PF13489">
    <property type="entry name" value="Methyltransf_23"/>
    <property type="match status" value="1"/>
</dbReference>
<dbReference type="InterPro" id="IPR013691">
    <property type="entry name" value="MeTrfase_14"/>
</dbReference>
<dbReference type="Gene3D" id="6.20.50.110">
    <property type="entry name" value="Methyltransferase, zinc-binding domain"/>
    <property type="match status" value="1"/>
</dbReference>
<dbReference type="PANTHER" id="PTHR43861:SF5">
    <property type="entry name" value="BLL5978 PROTEIN"/>
    <property type="match status" value="1"/>
</dbReference>
<dbReference type="SUPFAM" id="SSF53335">
    <property type="entry name" value="S-adenosyl-L-methionine-dependent methyltransferases"/>
    <property type="match status" value="1"/>
</dbReference>
<reference evidence="3 4" key="1">
    <citation type="journal article" date="2016" name="Nat. Commun.">
        <title>Thousands of microbial genomes shed light on interconnected biogeochemical processes in an aquifer system.</title>
        <authorList>
            <person name="Anantharaman K."/>
            <person name="Brown C.T."/>
            <person name="Hug L.A."/>
            <person name="Sharon I."/>
            <person name="Castelle C.J."/>
            <person name="Probst A.J."/>
            <person name="Thomas B.C."/>
            <person name="Singh A."/>
            <person name="Wilkins M.J."/>
            <person name="Karaoz U."/>
            <person name="Brodie E.L."/>
            <person name="Williams K.H."/>
            <person name="Hubbard S.S."/>
            <person name="Banfield J.F."/>
        </authorList>
    </citation>
    <scope>NUCLEOTIDE SEQUENCE [LARGE SCALE GENOMIC DNA]</scope>
</reference>
<comment type="caution">
    <text evidence="3">The sequence shown here is derived from an EMBL/GenBank/DDBJ whole genome shotgun (WGS) entry which is preliminary data.</text>
</comment>
<evidence type="ECO:0000313" key="3">
    <source>
        <dbReference type="EMBL" id="OGN29984.1"/>
    </source>
</evidence>
<dbReference type="InterPro" id="IPR029063">
    <property type="entry name" value="SAM-dependent_MTases_sf"/>
</dbReference>
<name>A0A1F8GX53_9BACT</name>
<feature type="domain" description="C-methyltransferase" evidence="2">
    <location>
        <begin position="249"/>
        <end position="406"/>
    </location>
</feature>
<dbReference type="Pfam" id="PF08421">
    <property type="entry name" value="Methyltransf_13"/>
    <property type="match status" value="1"/>
</dbReference>
<evidence type="ECO:0008006" key="5">
    <source>
        <dbReference type="Google" id="ProtNLM"/>
    </source>
</evidence>
<protein>
    <recommendedName>
        <fullName evidence="5">Methyltransferase</fullName>
    </recommendedName>
</protein>
<dbReference type="Proteomes" id="UP000179047">
    <property type="component" value="Unassembled WGS sequence"/>
</dbReference>
<dbReference type="PANTHER" id="PTHR43861">
    <property type="entry name" value="TRANS-ACONITATE 2-METHYLTRANSFERASE-RELATED"/>
    <property type="match status" value="1"/>
</dbReference>
<dbReference type="EMBL" id="MGKP01000001">
    <property type="protein sequence ID" value="OGN29984.1"/>
    <property type="molecule type" value="Genomic_DNA"/>
</dbReference>
<dbReference type="STRING" id="1802701.A3A33_01525"/>
<dbReference type="Gene3D" id="3.40.50.720">
    <property type="entry name" value="NAD(P)-binding Rossmann-like Domain"/>
    <property type="match status" value="1"/>
</dbReference>
<dbReference type="InterPro" id="IPR013630">
    <property type="entry name" value="Methyltransf_Zn-bd_dom_put"/>
</dbReference>
<feature type="domain" description="Methyltransferase putative zinc binding" evidence="1">
    <location>
        <begin position="10"/>
        <end position="70"/>
    </location>
</feature>
<dbReference type="AlphaFoldDB" id="A0A1F8GX53"/>
<evidence type="ECO:0000259" key="1">
    <source>
        <dbReference type="Pfam" id="PF08421"/>
    </source>
</evidence>
<accession>A0A1F8GX53</accession>
<evidence type="ECO:0000313" key="4">
    <source>
        <dbReference type="Proteomes" id="UP000179047"/>
    </source>
</evidence>
<dbReference type="Gene3D" id="3.40.50.150">
    <property type="entry name" value="Vaccinia Virus protein VP39"/>
    <property type="match status" value="1"/>
</dbReference>
<sequence>MQNVFQRTTCRACNSPDLVSILNLGSQPPANAFVKPEEFETEQAFPLEVFFCRSCTLVQLLYIVSPELLFRNYVYVSSTSPVFQEHFRQFASFIMDRYLKPGQLAVDIGSNDGILLKPLKERGARVMGVDPATDIAARATKEGIPTLPHFFTPVVAETLKRRLGPAHVITGTNVFAHVDDIQPLLEGVAALLAPEGVFIIEAPYLIDFLTKRLFDTVYHEHVSYYSVRSLQELVGRVGFRVIDVQKVNTHGGSIRVSMVRESEGRQRQPSVDEFLELEKREGLYQEETYHAFARLVEKNKQELTALLKDLKAQGKRIAGYGAPAKGNTLLNYMNIGPDILDYIVDDSAYKQGLYTPGMHIPVASLERLVADQPDFVFILAWNFADAIMKRCRTAIGDKAQYIIPVPTPTIL</sequence>
<organism evidence="3 4">
    <name type="scientific">Candidatus Yanofskybacteria bacterium RIFCSPLOWO2_01_FULL_49_25</name>
    <dbReference type="NCBI Taxonomy" id="1802701"/>
    <lineage>
        <taxon>Bacteria</taxon>
        <taxon>Candidatus Yanofskyibacteriota</taxon>
    </lineage>
</organism>
<dbReference type="Pfam" id="PF08484">
    <property type="entry name" value="Methyltransf_14"/>
    <property type="match status" value="1"/>
</dbReference>
<gene>
    <name evidence="3" type="ORF">A3A33_01525</name>
</gene>
<proteinExistence type="predicted"/>
<evidence type="ECO:0000259" key="2">
    <source>
        <dbReference type="Pfam" id="PF08484"/>
    </source>
</evidence>
<dbReference type="Gene3D" id="6.10.250.3100">
    <property type="match status" value="1"/>
</dbReference>